<dbReference type="GO" id="GO:0005737">
    <property type="term" value="C:cytoplasm"/>
    <property type="evidence" value="ECO:0007669"/>
    <property type="project" value="UniProtKB-SubCell"/>
</dbReference>
<dbReference type="STRING" id="1797516.A3D26_00755"/>
<protein>
    <recommendedName>
        <fullName evidence="2">Putative gluconeogenesis factor</fullName>
    </recommendedName>
</protein>
<dbReference type="GO" id="GO:0043743">
    <property type="term" value="F:LPPG:FO 2-phospho-L-lactate transferase activity"/>
    <property type="evidence" value="ECO:0007669"/>
    <property type="project" value="InterPro"/>
</dbReference>
<dbReference type="InterPro" id="IPR002882">
    <property type="entry name" value="CofD"/>
</dbReference>
<sequence length="327" mass="35206">MKKENPRIVVVGGGTGTFTVLSGLKKYPCDLTAIVSMADSGGSTGRLRDEFGILPPGDVRRALIALSSEPEQLTLRRLFDYRFEKGNGLSGHSFGNLFLAALTDIMGSEVLAIEEAGKLLGVSGIVLPATLVNTDLVARLEDGTVIRGETNIDLRVIRPEVGILDVFLDPGAAAYPAALQAIYDADMIVLGPGDLYTSVIANFLVGGISEAIGNSKAKVVYVCNIMNKFAETNGFTVSDYVSKIEKYLGREEISKEKSIVDVVLVNQDGYPKDLLLKYEKEKAFPPEFDLDKVRKIVPDVLVGDFSSHGTLLRHDASKLAKALIGLV</sequence>
<dbReference type="EMBL" id="MHBZ01000031">
    <property type="protein sequence ID" value="OGY10677.1"/>
    <property type="molecule type" value="Genomic_DNA"/>
</dbReference>
<reference evidence="3 4" key="1">
    <citation type="journal article" date="2016" name="Nat. Commun.">
        <title>Thousands of microbial genomes shed light on interconnected biogeochemical processes in an aquifer system.</title>
        <authorList>
            <person name="Anantharaman K."/>
            <person name="Brown C.T."/>
            <person name="Hug L.A."/>
            <person name="Sharon I."/>
            <person name="Castelle C.J."/>
            <person name="Probst A.J."/>
            <person name="Thomas B.C."/>
            <person name="Singh A."/>
            <person name="Wilkins M.J."/>
            <person name="Karaoz U."/>
            <person name="Brodie E.L."/>
            <person name="Williams K.H."/>
            <person name="Hubbard S.S."/>
            <person name="Banfield J.F."/>
        </authorList>
    </citation>
    <scope>NUCLEOTIDE SEQUENCE [LARGE SCALE GENOMIC DNA]</scope>
</reference>
<dbReference type="NCBIfam" id="TIGR01826">
    <property type="entry name" value="CofD_related"/>
    <property type="match status" value="1"/>
</dbReference>
<dbReference type="HAMAP" id="MF_00973">
    <property type="entry name" value="Gluconeogen_factor"/>
    <property type="match status" value="1"/>
</dbReference>
<name>A0A1G1V5P9_9BACT</name>
<dbReference type="InterPro" id="IPR010119">
    <property type="entry name" value="Gluconeogen_factor"/>
</dbReference>
<gene>
    <name evidence="3" type="ORF">A3D26_00755</name>
</gene>
<organism evidence="3 4">
    <name type="scientific">Candidatus Blackburnbacteria bacterium RIFCSPHIGHO2_02_FULL_44_20</name>
    <dbReference type="NCBI Taxonomy" id="1797516"/>
    <lineage>
        <taxon>Bacteria</taxon>
        <taxon>Candidatus Blackburniibacteriota</taxon>
    </lineage>
</organism>
<dbReference type="CDD" id="cd07187">
    <property type="entry name" value="YvcK_like"/>
    <property type="match status" value="1"/>
</dbReference>
<evidence type="ECO:0000313" key="4">
    <source>
        <dbReference type="Proteomes" id="UP000178319"/>
    </source>
</evidence>
<dbReference type="AlphaFoldDB" id="A0A1G1V5P9"/>
<accession>A0A1G1V5P9</accession>
<dbReference type="PANTHER" id="PTHR30135">
    <property type="entry name" value="UNCHARACTERIZED PROTEIN YVCK-RELATED"/>
    <property type="match status" value="1"/>
</dbReference>
<dbReference type="GO" id="GO:0008360">
    <property type="term" value="P:regulation of cell shape"/>
    <property type="evidence" value="ECO:0007669"/>
    <property type="project" value="UniProtKB-UniRule"/>
</dbReference>
<evidence type="ECO:0000313" key="3">
    <source>
        <dbReference type="EMBL" id="OGY10677.1"/>
    </source>
</evidence>
<dbReference type="Gene3D" id="3.40.50.10680">
    <property type="entry name" value="CofD-like domains"/>
    <property type="match status" value="1"/>
</dbReference>
<evidence type="ECO:0000256" key="2">
    <source>
        <dbReference type="HAMAP-Rule" id="MF_00973"/>
    </source>
</evidence>
<comment type="function">
    <text evidence="2">Required for morphogenesis under gluconeogenic growth conditions.</text>
</comment>
<comment type="similarity">
    <text evidence="2">Belongs to the gluconeogenesis factor family.</text>
</comment>
<comment type="subcellular location">
    <subcellularLocation>
        <location evidence="2">Cytoplasm</location>
    </subcellularLocation>
</comment>
<dbReference type="Pfam" id="PF01933">
    <property type="entry name" value="CofD"/>
    <property type="match status" value="1"/>
</dbReference>
<comment type="caution">
    <text evidence="3">The sequence shown here is derived from an EMBL/GenBank/DDBJ whole genome shotgun (WGS) entry which is preliminary data.</text>
</comment>
<keyword evidence="1 2" id="KW-0963">Cytoplasm</keyword>
<proteinExistence type="inferred from homology"/>
<dbReference type="SUPFAM" id="SSF142338">
    <property type="entry name" value="CofD-like"/>
    <property type="match status" value="1"/>
</dbReference>
<evidence type="ECO:0000256" key="1">
    <source>
        <dbReference type="ARBA" id="ARBA00022490"/>
    </source>
</evidence>
<dbReference type="InterPro" id="IPR038136">
    <property type="entry name" value="CofD-like_dom_sf"/>
</dbReference>
<dbReference type="PANTHER" id="PTHR30135:SF3">
    <property type="entry name" value="GLUCONEOGENESIS FACTOR-RELATED"/>
    <property type="match status" value="1"/>
</dbReference>
<dbReference type="Proteomes" id="UP000178319">
    <property type="component" value="Unassembled WGS sequence"/>
</dbReference>